<evidence type="ECO:0000313" key="3">
    <source>
        <dbReference type="Proteomes" id="UP000215596"/>
    </source>
</evidence>
<dbReference type="Proteomes" id="UP000215596">
    <property type="component" value="Unassembled WGS sequence"/>
</dbReference>
<feature type="transmembrane region" description="Helical" evidence="1">
    <location>
        <begin position="40"/>
        <end position="57"/>
    </location>
</feature>
<organism evidence="2 3">
    <name type="scientific">Paenibacillus campinasensis</name>
    <dbReference type="NCBI Taxonomy" id="66347"/>
    <lineage>
        <taxon>Bacteria</taxon>
        <taxon>Bacillati</taxon>
        <taxon>Bacillota</taxon>
        <taxon>Bacilli</taxon>
        <taxon>Bacillales</taxon>
        <taxon>Paenibacillaceae</taxon>
        <taxon>Paenibacillus</taxon>
    </lineage>
</organism>
<evidence type="ECO:0000313" key="2">
    <source>
        <dbReference type="EMBL" id="PAD73067.1"/>
    </source>
</evidence>
<protein>
    <submittedName>
        <fullName evidence="2">Uncharacterized protein</fullName>
    </submittedName>
</protein>
<keyword evidence="1" id="KW-1133">Transmembrane helix</keyword>
<sequence length="136" mass="15368">MFQSKREKNIIVITFILNAVAFGFVNVFSAFGWNPMLAENYPFLIILVWSMILASFLQNGWKAMFYINAVPFIGFLTIPLVISGYSEPDSDVFVSPGGAFVFPRDLIIIGIFLVCSIIVQLILRQFNMTKNGDEEQ</sequence>
<comment type="caution">
    <text evidence="2">The sequence shown here is derived from an EMBL/GenBank/DDBJ whole genome shotgun (WGS) entry which is preliminary data.</text>
</comment>
<dbReference type="AlphaFoldDB" id="A0A268EIV3"/>
<evidence type="ECO:0000256" key="1">
    <source>
        <dbReference type="SAM" id="Phobius"/>
    </source>
</evidence>
<name>A0A268EIV3_9BACL</name>
<dbReference type="OrthoDB" id="10015667at2"/>
<feature type="transmembrane region" description="Helical" evidence="1">
    <location>
        <begin position="64"/>
        <end position="86"/>
    </location>
</feature>
<gene>
    <name evidence="2" type="ORF">CHH67_21040</name>
</gene>
<feature type="transmembrane region" description="Helical" evidence="1">
    <location>
        <begin position="106"/>
        <end position="123"/>
    </location>
</feature>
<dbReference type="EMBL" id="NPBY01000073">
    <property type="protein sequence ID" value="PAD73067.1"/>
    <property type="molecule type" value="Genomic_DNA"/>
</dbReference>
<proteinExistence type="predicted"/>
<keyword evidence="1" id="KW-0812">Transmembrane</keyword>
<accession>A0A268EIV3</accession>
<dbReference type="RefSeq" id="WP_095267346.1">
    <property type="nucleotide sequence ID" value="NZ_NPBY01000073.1"/>
</dbReference>
<reference evidence="2 3" key="1">
    <citation type="submission" date="2017-07" db="EMBL/GenBank/DDBJ databases">
        <title>Isolation and whole genome analysis of endospore-forming bacteria from heroin.</title>
        <authorList>
            <person name="Kalinowski J."/>
            <person name="Ahrens B."/>
            <person name="Al-Dilaimi A."/>
            <person name="Winkler A."/>
            <person name="Wibberg D."/>
            <person name="Schleenbecker U."/>
            <person name="Ruckert C."/>
            <person name="Wolfel R."/>
            <person name="Grass G."/>
        </authorList>
    </citation>
    <scope>NUCLEOTIDE SEQUENCE [LARGE SCALE GENOMIC DNA]</scope>
    <source>
        <strain evidence="2 3">7537-G1</strain>
    </source>
</reference>
<keyword evidence="1" id="KW-0472">Membrane</keyword>
<feature type="transmembrane region" description="Helical" evidence="1">
    <location>
        <begin position="12"/>
        <end position="34"/>
    </location>
</feature>